<accession>A0A842IT16</accession>
<evidence type="ECO:0000256" key="3">
    <source>
        <dbReference type="ARBA" id="ARBA00022679"/>
    </source>
</evidence>
<keyword evidence="3 5" id="KW-0808">Transferase</keyword>
<gene>
    <name evidence="5" type="ORF">H7F21_12540</name>
</gene>
<dbReference type="SUPFAM" id="SSF53335">
    <property type="entry name" value="S-adenosyl-L-methionine-dependent methyltransferases"/>
    <property type="match status" value="1"/>
</dbReference>
<evidence type="ECO:0000256" key="2">
    <source>
        <dbReference type="ARBA" id="ARBA00022603"/>
    </source>
</evidence>
<reference evidence="5" key="1">
    <citation type="submission" date="2020-08" db="EMBL/GenBank/DDBJ databases">
        <title>Winogradskyella ouciana sp. nov., isolated from the hadal seawater of the Mariana Trench.</title>
        <authorList>
            <person name="He X."/>
        </authorList>
    </citation>
    <scope>NUCLEOTIDE SEQUENCE [LARGE SCALE GENOMIC DNA]</scope>
    <source>
        <strain evidence="5">KCTC 52348</strain>
    </source>
</reference>
<keyword evidence="6" id="KW-1185">Reference proteome</keyword>
<evidence type="ECO:0000313" key="5">
    <source>
        <dbReference type="EMBL" id="MBC2845925.1"/>
    </source>
</evidence>
<name>A0A842IT16_9FLAO</name>
<evidence type="ECO:0000256" key="1">
    <source>
        <dbReference type="ARBA" id="ARBA00022553"/>
    </source>
</evidence>
<dbReference type="Proteomes" id="UP000533900">
    <property type="component" value="Unassembled WGS sequence"/>
</dbReference>
<dbReference type="GO" id="GO:0008757">
    <property type="term" value="F:S-adenosylmethionine-dependent methyltransferase activity"/>
    <property type="evidence" value="ECO:0007669"/>
    <property type="project" value="InterPro"/>
</dbReference>
<keyword evidence="4" id="KW-0949">S-adenosyl-L-methionine</keyword>
<dbReference type="PANTHER" id="PTHR32183">
    <property type="match status" value="1"/>
</dbReference>
<dbReference type="Pfam" id="PF05724">
    <property type="entry name" value="TPMT"/>
    <property type="match status" value="1"/>
</dbReference>
<keyword evidence="1" id="KW-0597">Phosphoprotein</keyword>
<protein>
    <submittedName>
        <fullName evidence="5">Methyltransferase domain-containing protein</fullName>
    </submittedName>
</protein>
<dbReference type="GO" id="GO:0032259">
    <property type="term" value="P:methylation"/>
    <property type="evidence" value="ECO:0007669"/>
    <property type="project" value="UniProtKB-KW"/>
</dbReference>
<keyword evidence="2 5" id="KW-0489">Methyltransferase</keyword>
<dbReference type="PROSITE" id="PS51585">
    <property type="entry name" value="SAM_MT_TPMT"/>
    <property type="match status" value="1"/>
</dbReference>
<organism evidence="5 6">
    <name type="scientific">Winogradskyella flava</name>
    <dbReference type="NCBI Taxonomy" id="1884876"/>
    <lineage>
        <taxon>Bacteria</taxon>
        <taxon>Pseudomonadati</taxon>
        <taxon>Bacteroidota</taxon>
        <taxon>Flavobacteriia</taxon>
        <taxon>Flavobacteriales</taxon>
        <taxon>Flavobacteriaceae</taxon>
        <taxon>Winogradskyella</taxon>
    </lineage>
</organism>
<dbReference type="AlphaFoldDB" id="A0A842IT16"/>
<dbReference type="PANTHER" id="PTHR32183:SF6">
    <property type="entry name" value="CYSTEINE SULFINATE DESULFINASE_CYSTEINE DESULFURASE AND RELATED ENZYMES"/>
    <property type="match status" value="1"/>
</dbReference>
<sequence>MDFMKKSKLNKSYWEQRYETYQIGWDIGYPSTPLKIYVDQIEDKSLKILIPGAGNSYEVEYLWNKGFKNVYALDIAKQPLEHLSHRIPNLPTTQLLHMDFFNLNAQFDLIMEQTFFCALDPILRPNYVEKMYQLLRPQGKLVGLLFNFPLTENEPPFGGSLTEYKSLFKKRFRIKTFDESINSIEPRKGKELFFIFESI</sequence>
<dbReference type="InterPro" id="IPR008854">
    <property type="entry name" value="TPMT"/>
</dbReference>
<dbReference type="InterPro" id="IPR029063">
    <property type="entry name" value="SAM-dependent_MTases_sf"/>
</dbReference>
<dbReference type="EMBL" id="JACLCP010000003">
    <property type="protein sequence ID" value="MBC2845925.1"/>
    <property type="molecule type" value="Genomic_DNA"/>
</dbReference>
<evidence type="ECO:0000313" key="6">
    <source>
        <dbReference type="Proteomes" id="UP000533900"/>
    </source>
</evidence>
<dbReference type="CDD" id="cd02440">
    <property type="entry name" value="AdoMet_MTases"/>
    <property type="match status" value="1"/>
</dbReference>
<proteinExistence type="predicted"/>
<comment type="caution">
    <text evidence="5">The sequence shown here is derived from an EMBL/GenBank/DDBJ whole genome shotgun (WGS) entry which is preliminary data.</text>
</comment>
<evidence type="ECO:0000256" key="4">
    <source>
        <dbReference type="ARBA" id="ARBA00022691"/>
    </source>
</evidence>
<dbReference type="Gene3D" id="3.40.50.150">
    <property type="entry name" value="Vaccinia Virus protein VP39"/>
    <property type="match status" value="1"/>
</dbReference>